<dbReference type="PRINTS" id="PR01036">
    <property type="entry name" value="TCRTETB"/>
</dbReference>
<keyword evidence="5 6" id="KW-0472">Membrane</keyword>
<feature type="transmembrane region" description="Helical" evidence="6">
    <location>
        <begin position="107"/>
        <end position="125"/>
    </location>
</feature>
<dbReference type="CDD" id="cd17321">
    <property type="entry name" value="MFS_MMR_MDR_like"/>
    <property type="match status" value="1"/>
</dbReference>
<feature type="non-terminal residue" evidence="8">
    <location>
        <position position="212"/>
    </location>
</feature>
<protein>
    <submittedName>
        <fullName evidence="8">MFS transporter</fullName>
    </submittedName>
</protein>
<dbReference type="PANTHER" id="PTHR42718:SF9">
    <property type="entry name" value="MAJOR FACILITATOR SUPERFAMILY MULTIDRUG TRANSPORTER MFSC"/>
    <property type="match status" value="1"/>
</dbReference>
<dbReference type="InterPro" id="IPR036259">
    <property type="entry name" value="MFS_trans_sf"/>
</dbReference>
<feature type="transmembrane region" description="Helical" evidence="6">
    <location>
        <begin position="162"/>
        <end position="182"/>
    </location>
</feature>
<feature type="transmembrane region" description="Helical" evidence="6">
    <location>
        <begin position="76"/>
        <end position="95"/>
    </location>
</feature>
<evidence type="ECO:0000256" key="3">
    <source>
        <dbReference type="ARBA" id="ARBA00022692"/>
    </source>
</evidence>
<organism evidence="8 9">
    <name type="scientific">Cupriavidus basilensis</name>
    <dbReference type="NCBI Taxonomy" id="68895"/>
    <lineage>
        <taxon>Bacteria</taxon>
        <taxon>Pseudomonadati</taxon>
        <taxon>Pseudomonadota</taxon>
        <taxon>Betaproteobacteria</taxon>
        <taxon>Burkholderiales</taxon>
        <taxon>Burkholderiaceae</taxon>
        <taxon>Cupriavidus</taxon>
    </lineage>
</organism>
<dbReference type="InterPro" id="IPR011701">
    <property type="entry name" value="MFS"/>
</dbReference>
<feature type="transmembrane region" description="Helical" evidence="6">
    <location>
        <begin position="194"/>
        <end position="211"/>
    </location>
</feature>
<dbReference type="PANTHER" id="PTHR42718">
    <property type="entry name" value="MAJOR FACILITATOR SUPERFAMILY MULTIDRUG TRANSPORTER MFSC"/>
    <property type="match status" value="1"/>
</dbReference>
<evidence type="ECO:0000313" key="9">
    <source>
        <dbReference type="Proteomes" id="UP001216674"/>
    </source>
</evidence>
<evidence type="ECO:0000256" key="1">
    <source>
        <dbReference type="ARBA" id="ARBA00004141"/>
    </source>
</evidence>
<evidence type="ECO:0000256" key="2">
    <source>
        <dbReference type="ARBA" id="ARBA00022448"/>
    </source>
</evidence>
<evidence type="ECO:0000256" key="4">
    <source>
        <dbReference type="ARBA" id="ARBA00022989"/>
    </source>
</evidence>
<dbReference type="RefSeq" id="WP_276268077.1">
    <property type="nucleotide sequence ID" value="NZ_JARJLM010000558.1"/>
</dbReference>
<comment type="subcellular location">
    <subcellularLocation>
        <location evidence="1">Membrane</location>
        <topology evidence="1">Multi-pass membrane protein</topology>
    </subcellularLocation>
</comment>
<feature type="transmembrane region" description="Helical" evidence="6">
    <location>
        <begin position="50"/>
        <end position="69"/>
    </location>
</feature>
<keyword evidence="4 6" id="KW-1133">Transmembrane helix</keyword>
<keyword evidence="2" id="KW-0813">Transport</keyword>
<dbReference type="PROSITE" id="PS50850">
    <property type="entry name" value="MFS"/>
    <property type="match status" value="1"/>
</dbReference>
<evidence type="ECO:0000256" key="6">
    <source>
        <dbReference type="SAM" id="Phobius"/>
    </source>
</evidence>
<gene>
    <name evidence="8" type="ORF">P3W85_34625</name>
</gene>
<proteinExistence type="predicted"/>
<keyword evidence="3 6" id="KW-0812">Transmembrane</keyword>
<keyword evidence="9" id="KW-1185">Reference proteome</keyword>
<sequence>MTSQQRRGMAAILLAVSLATLDTAIANTALPAIAADLHATPAASVWVINAYQLAMVATLLPFAALGGIVGHRRVYLGGLMLFLGASLVCALSWSLPTLAAARLLQGVGASAIMSVNAALISAIYPPHRLGRGVGLNALIVGVSFAVGPTVASIILSLGPWPWLFAVNLPIGLLALYIAWSALPQTARGSHRFDRVAAGLNVVMFAALIFALG</sequence>
<evidence type="ECO:0000259" key="7">
    <source>
        <dbReference type="PROSITE" id="PS50850"/>
    </source>
</evidence>
<dbReference type="Pfam" id="PF07690">
    <property type="entry name" value="MFS_1"/>
    <property type="match status" value="1"/>
</dbReference>
<reference evidence="8 9" key="1">
    <citation type="submission" date="2023-03" db="EMBL/GenBank/DDBJ databases">
        <title>Draft assemblies of triclosan tolerant bacteria isolated from returned activated sludge.</title>
        <authorList>
            <person name="Van Hamelsveld S."/>
        </authorList>
    </citation>
    <scope>NUCLEOTIDE SEQUENCE [LARGE SCALE GENOMIC DNA]</scope>
    <source>
        <strain evidence="8 9">GW210010_S58</strain>
    </source>
</reference>
<dbReference type="EMBL" id="JARJLM010000558">
    <property type="protein sequence ID" value="MDF3838031.1"/>
    <property type="molecule type" value="Genomic_DNA"/>
</dbReference>
<feature type="transmembrane region" description="Helical" evidence="6">
    <location>
        <begin position="137"/>
        <end position="156"/>
    </location>
</feature>
<dbReference type="SUPFAM" id="SSF103473">
    <property type="entry name" value="MFS general substrate transporter"/>
    <property type="match status" value="1"/>
</dbReference>
<feature type="domain" description="Major facilitator superfamily (MFS) profile" evidence="7">
    <location>
        <begin position="8"/>
        <end position="212"/>
    </location>
</feature>
<dbReference type="Gene3D" id="1.20.1720.10">
    <property type="entry name" value="Multidrug resistance protein D"/>
    <property type="match status" value="1"/>
</dbReference>
<evidence type="ECO:0000256" key="5">
    <source>
        <dbReference type="ARBA" id="ARBA00023136"/>
    </source>
</evidence>
<evidence type="ECO:0000313" key="8">
    <source>
        <dbReference type="EMBL" id="MDF3838031.1"/>
    </source>
</evidence>
<accession>A0ABT6B275</accession>
<dbReference type="Proteomes" id="UP001216674">
    <property type="component" value="Unassembled WGS sequence"/>
</dbReference>
<name>A0ABT6B275_9BURK</name>
<dbReference type="InterPro" id="IPR020846">
    <property type="entry name" value="MFS_dom"/>
</dbReference>
<comment type="caution">
    <text evidence="8">The sequence shown here is derived from an EMBL/GenBank/DDBJ whole genome shotgun (WGS) entry which is preliminary data.</text>
</comment>